<comment type="caution">
    <text evidence="7">The sequence shown here is derived from an EMBL/GenBank/DDBJ whole genome shotgun (WGS) entry which is preliminary data.</text>
</comment>
<accession>A0A4Q9FIX9</accession>
<gene>
    <name evidence="7" type="ORF">EYD45_01180</name>
</gene>
<name>A0A4Q9FIX9_9FLAO</name>
<dbReference type="PANTHER" id="PTHR37422">
    <property type="entry name" value="TEICHURONIC ACID BIOSYNTHESIS PROTEIN TUAE"/>
    <property type="match status" value="1"/>
</dbReference>
<dbReference type="Pfam" id="PF04932">
    <property type="entry name" value="Wzy_C"/>
    <property type="match status" value="1"/>
</dbReference>
<dbReference type="AlphaFoldDB" id="A0A4Q9FIX9"/>
<feature type="transmembrane region" description="Helical" evidence="5">
    <location>
        <begin position="81"/>
        <end position="99"/>
    </location>
</feature>
<evidence type="ECO:0000256" key="2">
    <source>
        <dbReference type="ARBA" id="ARBA00022692"/>
    </source>
</evidence>
<dbReference type="PANTHER" id="PTHR37422:SF17">
    <property type="entry name" value="O-ANTIGEN LIGASE"/>
    <property type="match status" value="1"/>
</dbReference>
<evidence type="ECO:0000313" key="8">
    <source>
        <dbReference type="Proteomes" id="UP000291142"/>
    </source>
</evidence>
<reference evidence="7 8" key="1">
    <citation type="submission" date="2019-02" db="EMBL/GenBank/DDBJ databases">
        <title>Hyunsoonleella sp., isolated from marine sediment.</title>
        <authorList>
            <person name="Liu B.-T."/>
        </authorList>
    </citation>
    <scope>NUCLEOTIDE SEQUENCE [LARGE SCALE GENOMIC DNA]</scope>
    <source>
        <strain evidence="7 8">T58</strain>
    </source>
</reference>
<evidence type="ECO:0000313" key="7">
    <source>
        <dbReference type="EMBL" id="TBN06525.1"/>
    </source>
</evidence>
<dbReference type="EMBL" id="SIRT01000001">
    <property type="protein sequence ID" value="TBN06525.1"/>
    <property type="molecule type" value="Genomic_DNA"/>
</dbReference>
<keyword evidence="8" id="KW-1185">Reference proteome</keyword>
<feature type="transmembrane region" description="Helical" evidence="5">
    <location>
        <begin position="30"/>
        <end position="46"/>
    </location>
</feature>
<evidence type="ECO:0000256" key="4">
    <source>
        <dbReference type="ARBA" id="ARBA00023136"/>
    </source>
</evidence>
<dbReference type="InterPro" id="IPR051533">
    <property type="entry name" value="WaaL-like"/>
</dbReference>
<keyword evidence="3 5" id="KW-1133">Transmembrane helix</keyword>
<feature type="transmembrane region" description="Helical" evidence="5">
    <location>
        <begin position="58"/>
        <end position="75"/>
    </location>
</feature>
<feature type="transmembrane region" description="Helical" evidence="5">
    <location>
        <begin position="169"/>
        <end position="191"/>
    </location>
</feature>
<dbReference type="GO" id="GO:0016020">
    <property type="term" value="C:membrane"/>
    <property type="evidence" value="ECO:0007669"/>
    <property type="project" value="UniProtKB-SubCell"/>
</dbReference>
<protein>
    <recommendedName>
        <fullName evidence="6">O-antigen ligase-related domain-containing protein</fullName>
    </recommendedName>
</protein>
<evidence type="ECO:0000259" key="6">
    <source>
        <dbReference type="Pfam" id="PF04932"/>
    </source>
</evidence>
<proteinExistence type="predicted"/>
<evidence type="ECO:0000256" key="1">
    <source>
        <dbReference type="ARBA" id="ARBA00004141"/>
    </source>
</evidence>
<comment type="subcellular location">
    <subcellularLocation>
        <location evidence="1">Membrane</location>
        <topology evidence="1">Multi-pass membrane protein</topology>
    </subcellularLocation>
</comment>
<feature type="transmembrane region" description="Helical" evidence="5">
    <location>
        <begin position="7"/>
        <end position="24"/>
    </location>
</feature>
<evidence type="ECO:0000256" key="3">
    <source>
        <dbReference type="ARBA" id="ARBA00022989"/>
    </source>
</evidence>
<sequence>MKILKYTILALIILNLPTVSLFWVSEGLGGAASYLVYALLALYPILRKEGGSTNKIMLLLGISYYIISGINYEYGPVEIKYYFFDLIKYIIFIIGGSRLVEDTNKFELLIFLLLGTISIIIHALFFPDNYGRYSGFYMNPNAAGFIAIIGYAFTYSLNNKFFKTLTQIIFTIGGIITFSRTFIIIWILVNILSLRISIKNVKILAAGAVVFVALITFGELFSLNTIRLKQFSSILNNEEGAVTEANDDSRSDTWALFYEDILEKPFLGNGYLALSGHGLHNQGAHNSFLMILGEAGIVPFMLFTGIYLYFLFSGLKLFDSAPHILMQAIAVFLFLLTFHNYFVTFYVLIFTLWMFHEINIKKNIYEKYN</sequence>
<dbReference type="Proteomes" id="UP000291142">
    <property type="component" value="Unassembled WGS sequence"/>
</dbReference>
<feature type="transmembrane region" description="Helical" evidence="5">
    <location>
        <begin position="324"/>
        <end position="355"/>
    </location>
</feature>
<feature type="transmembrane region" description="Helical" evidence="5">
    <location>
        <begin position="288"/>
        <end position="312"/>
    </location>
</feature>
<feature type="transmembrane region" description="Helical" evidence="5">
    <location>
        <begin position="137"/>
        <end position="157"/>
    </location>
</feature>
<keyword evidence="4 5" id="KW-0472">Membrane</keyword>
<feature type="domain" description="O-antigen ligase-related" evidence="6">
    <location>
        <begin position="168"/>
        <end position="303"/>
    </location>
</feature>
<dbReference type="RefSeq" id="WP_130962512.1">
    <property type="nucleotide sequence ID" value="NZ_SIRT01000001.1"/>
</dbReference>
<organism evidence="7 8">
    <name type="scientific">Hyunsoonleella flava</name>
    <dbReference type="NCBI Taxonomy" id="2527939"/>
    <lineage>
        <taxon>Bacteria</taxon>
        <taxon>Pseudomonadati</taxon>
        <taxon>Bacteroidota</taxon>
        <taxon>Flavobacteriia</taxon>
        <taxon>Flavobacteriales</taxon>
        <taxon>Flavobacteriaceae</taxon>
    </lineage>
</organism>
<evidence type="ECO:0000256" key="5">
    <source>
        <dbReference type="SAM" id="Phobius"/>
    </source>
</evidence>
<feature type="transmembrane region" description="Helical" evidence="5">
    <location>
        <begin position="106"/>
        <end position="125"/>
    </location>
</feature>
<dbReference type="InterPro" id="IPR007016">
    <property type="entry name" value="O-antigen_ligase-rel_domated"/>
</dbReference>
<dbReference type="OrthoDB" id="695378at2"/>
<keyword evidence="2 5" id="KW-0812">Transmembrane</keyword>
<feature type="transmembrane region" description="Helical" evidence="5">
    <location>
        <begin position="203"/>
        <end position="223"/>
    </location>
</feature>